<dbReference type="EMBL" id="CACVBM020000765">
    <property type="protein sequence ID" value="CAA7023099.1"/>
    <property type="molecule type" value="Genomic_DNA"/>
</dbReference>
<dbReference type="GO" id="GO:0005777">
    <property type="term" value="C:peroxisome"/>
    <property type="evidence" value="ECO:0007669"/>
    <property type="project" value="InterPro"/>
</dbReference>
<proteinExistence type="predicted"/>
<dbReference type="CDD" id="cd10910">
    <property type="entry name" value="PIN_limkain_b1_N_like"/>
    <property type="match status" value="1"/>
</dbReference>
<evidence type="ECO:0000313" key="2">
    <source>
        <dbReference type="EMBL" id="CAA7016103.1"/>
    </source>
</evidence>
<dbReference type="PANTHER" id="PTHR14379">
    <property type="entry name" value="LIMKAIN B LKAP"/>
    <property type="match status" value="1"/>
</dbReference>
<dbReference type="EMBL" id="CACVBM020000221">
    <property type="protein sequence ID" value="CAA7016103.1"/>
    <property type="molecule type" value="Genomic_DNA"/>
</dbReference>
<dbReference type="AlphaFoldDB" id="A0A6D2I8U9"/>
<protein>
    <recommendedName>
        <fullName evidence="1">NYN domain-containing protein</fullName>
    </recommendedName>
</protein>
<evidence type="ECO:0000313" key="4">
    <source>
        <dbReference type="Proteomes" id="UP000467841"/>
    </source>
</evidence>
<feature type="domain" description="NYN" evidence="1">
    <location>
        <begin position="23"/>
        <end position="146"/>
    </location>
</feature>
<keyword evidence="4" id="KW-1185">Reference proteome</keyword>
<dbReference type="GO" id="GO:0004540">
    <property type="term" value="F:RNA nuclease activity"/>
    <property type="evidence" value="ECO:0007669"/>
    <property type="project" value="InterPro"/>
</dbReference>
<evidence type="ECO:0000313" key="3">
    <source>
        <dbReference type="EMBL" id="CAA7023099.1"/>
    </source>
</evidence>
<gene>
    <name evidence="3" type="ORF">MERR_LOCUS10334</name>
    <name evidence="2" type="ORF">MERR_LOCUS3338</name>
</gene>
<evidence type="ECO:0000259" key="1">
    <source>
        <dbReference type="Pfam" id="PF01936"/>
    </source>
</evidence>
<dbReference type="Proteomes" id="UP000467841">
    <property type="component" value="Unassembled WGS sequence"/>
</dbReference>
<dbReference type="OrthoDB" id="1110499at2759"/>
<dbReference type="PANTHER" id="PTHR14379:SF3">
    <property type="entry name" value="MEIOSIS REGULATOR AND MRNA STABILITY FACTOR 1"/>
    <property type="match status" value="1"/>
</dbReference>
<accession>A0A6D2I8U9</accession>
<reference evidence="3 4" key="1">
    <citation type="submission" date="2020-01" db="EMBL/GenBank/DDBJ databases">
        <authorList>
            <person name="Mishra B."/>
        </authorList>
    </citation>
    <scope>NUCLEOTIDE SEQUENCE [LARGE SCALE GENOMIC DNA]</scope>
</reference>
<dbReference type="Pfam" id="PF01936">
    <property type="entry name" value="NYN"/>
    <property type="match status" value="1"/>
</dbReference>
<dbReference type="GO" id="GO:0010468">
    <property type="term" value="P:regulation of gene expression"/>
    <property type="evidence" value="ECO:0007669"/>
    <property type="project" value="InterPro"/>
</dbReference>
<organism evidence="3 4">
    <name type="scientific">Microthlaspi erraticum</name>
    <dbReference type="NCBI Taxonomy" id="1685480"/>
    <lineage>
        <taxon>Eukaryota</taxon>
        <taxon>Viridiplantae</taxon>
        <taxon>Streptophyta</taxon>
        <taxon>Embryophyta</taxon>
        <taxon>Tracheophyta</taxon>
        <taxon>Spermatophyta</taxon>
        <taxon>Magnoliopsida</taxon>
        <taxon>eudicotyledons</taxon>
        <taxon>Gunneridae</taxon>
        <taxon>Pentapetalae</taxon>
        <taxon>rosids</taxon>
        <taxon>malvids</taxon>
        <taxon>Brassicales</taxon>
        <taxon>Brassicaceae</taxon>
        <taxon>Coluteocarpeae</taxon>
        <taxon>Microthlaspi</taxon>
    </lineage>
</organism>
<dbReference type="InterPro" id="IPR024768">
    <property type="entry name" value="Marf1"/>
</dbReference>
<dbReference type="InterPro" id="IPR021139">
    <property type="entry name" value="NYN"/>
</dbReference>
<sequence length="215" mass="24155">MSLGGFSRVVFSDPFDRDYSAGKIGVFWDVNDFPVPEGRGIREIVESVLRENDYIGDISITVYGEKNPLSPEEAAEGGITFVQRSDKYWRVNDMLLDIALWAVNSPYPPRHNPASVMVLAKNKEKTEFFSFLGSLNNASFNVLVVVPDDVKPEDQNVPPVNGAWYWKSIQGDGEPIPKDEFRLFIIKQRRLYRDNAAQVDVPEGACDKCSKSCSV</sequence>
<name>A0A6D2I8U9_9BRAS</name>